<reference evidence="7" key="6">
    <citation type="submission" date="2011-05" db="EMBL/GenBank/DDBJ databases">
        <title>Complete sequence of Collimonas fungivorans Ter331.</title>
        <authorList>
            <person name="Leveau J.H."/>
        </authorList>
    </citation>
    <scope>NUCLEOTIDE SEQUENCE [LARGE SCALE GENOMIC DNA]</scope>
    <source>
        <strain evidence="7">Ter331</strain>
    </source>
</reference>
<dbReference type="Gene3D" id="1.20.1050.10">
    <property type="match status" value="1"/>
</dbReference>
<dbReference type="InterPro" id="IPR036282">
    <property type="entry name" value="Glutathione-S-Trfase_C_sf"/>
</dbReference>
<dbReference type="PROSITE" id="PS50404">
    <property type="entry name" value="GST_NTER"/>
    <property type="match status" value="1"/>
</dbReference>
<reference evidence="6 7" key="3">
    <citation type="journal article" date="2008" name="FEMS Microbiol. Ecol.">
        <title>Identification and characterization of genes underlying chitinolysis in Collimonas fungivorans Ter331.</title>
        <authorList>
            <person name="Fritsche K."/>
            <person name="de Boer W."/>
            <person name="Gerards S."/>
            <person name="van den Berg M."/>
            <person name="van Veen J.A."/>
            <person name="Leveau J.H."/>
        </authorList>
    </citation>
    <scope>NUCLEOTIDE SEQUENCE [LARGE SCALE GENOMIC DNA]</scope>
    <source>
        <strain evidence="6 7">Ter331</strain>
    </source>
</reference>
<proteinExistence type="inferred from homology"/>
<reference evidence="6 7" key="1">
    <citation type="journal article" date="2004" name="Environ. Microbiol.">
        <title>Phylogeny-function analysis of (meta)genomic libraries: screening for expression of ribosomal RNA genes by large-insert library fluorescent in situ hybridization (LIL-FISH).</title>
        <authorList>
            <person name="Leveau J.H."/>
            <person name="Gerards S."/>
            <person name="de Boer W."/>
            <person name="van Veen J.A."/>
        </authorList>
    </citation>
    <scope>NUCLEOTIDE SEQUENCE [LARGE SCALE GENOMIC DNA]</scope>
    <source>
        <strain evidence="6 7">Ter331</strain>
    </source>
</reference>
<gene>
    <name evidence="6" type="primary">gst3</name>
    <name evidence="6" type="ordered locus">CFU_0147</name>
</gene>
<dbReference type="Pfam" id="PF02798">
    <property type="entry name" value="GST_N"/>
    <property type="match status" value="1"/>
</dbReference>
<dbReference type="InterPro" id="IPR004046">
    <property type="entry name" value="GST_C"/>
</dbReference>
<reference evidence="6 7" key="2">
    <citation type="journal article" date="2006" name="J. Microbiol. Methods">
        <title>Genomic flank-sequencing of plasposon insertion sites for rapid identification of functional genes.</title>
        <authorList>
            <person name="Leveau J.H."/>
            <person name="Gerards S."/>
            <person name="Fritsche K."/>
            <person name="Zondag G."/>
            <person name="van Veen J.A."/>
        </authorList>
    </citation>
    <scope>NUCLEOTIDE SEQUENCE [LARGE SCALE GENOMIC DNA]</scope>
    <source>
        <strain evidence="6 7">Ter331</strain>
    </source>
</reference>
<dbReference type="GO" id="GO:0004364">
    <property type="term" value="F:glutathione transferase activity"/>
    <property type="evidence" value="ECO:0007669"/>
    <property type="project" value="UniProtKB-EC"/>
</dbReference>
<dbReference type="PROSITE" id="PS50405">
    <property type="entry name" value="GST_CTER"/>
    <property type="match status" value="1"/>
</dbReference>
<dbReference type="SFLD" id="SFLDS00019">
    <property type="entry name" value="Glutathione_Transferase_(cytos"/>
    <property type="match status" value="1"/>
</dbReference>
<dbReference type="CDD" id="cd03056">
    <property type="entry name" value="GST_N_4"/>
    <property type="match status" value="1"/>
</dbReference>
<organism evidence="6 7">
    <name type="scientific">Collimonas fungivorans (strain Ter331)</name>
    <dbReference type="NCBI Taxonomy" id="1005048"/>
    <lineage>
        <taxon>Bacteria</taxon>
        <taxon>Pseudomonadati</taxon>
        <taxon>Pseudomonadota</taxon>
        <taxon>Betaproteobacteria</taxon>
        <taxon>Burkholderiales</taxon>
        <taxon>Oxalobacteraceae</taxon>
        <taxon>Collimonas</taxon>
    </lineage>
</organism>
<dbReference type="Proteomes" id="UP000008392">
    <property type="component" value="Chromosome"/>
</dbReference>
<dbReference type="eggNOG" id="COG0625">
    <property type="taxonomic scope" value="Bacteria"/>
</dbReference>
<evidence type="ECO:0000256" key="3">
    <source>
        <dbReference type="RuleBase" id="RU003494"/>
    </source>
</evidence>
<evidence type="ECO:0000313" key="7">
    <source>
        <dbReference type="Proteomes" id="UP000008392"/>
    </source>
</evidence>
<dbReference type="KEGG" id="cfu:CFU_0147"/>
<dbReference type="Pfam" id="PF00043">
    <property type="entry name" value="GST_C"/>
    <property type="match status" value="1"/>
</dbReference>
<dbReference type="FunFam" id="3.40.30.10:FF:000039">
    <property type="entry name" value="Glutathione S-transferase domain"/>
    <property type="match status" value="1"/>
</dbReference>
<evidence type="ECO:0000256" key="1">
    <source>
        <dbReference type="ARBA" id="ARBA00007409"/>
    </source>
</evidence>
<dbReference type="STRING" id="1005048.CFU_0147"/>
<comment type="similarity">
    <text evidence="1 3">Belongs to the GST superfamily.</text>
</comment>
<dbReference type="SFLD" id="SFLDG01151">
    <property type="entry name" value="Main.2:_Nu-like"/>
    <property type="match status" value="1"/>
</dbReference>
<dbReference type="SUPFAM" id="SSF52833">
    <property type="entry name" value="Thioredoxin-like"/>
    <property type="match status" value="1"/>
</dbReference>
<evidence type="ECO:0000256" key="2">
    <source>
        <dbReference type="ARBA" id="ARBA00022679"/>
    </source>
</evidence>
<dbReference type="HOGENOM" id="CLU_011226_6_0_4"/>
<dbReference type="SFLD" id="SFLDG00358">
    <property type="entry name" value="Main_(cytGST)"/>
    <property type="match status" value="1"/>
</dbReference>
<dbReference type="PANTHER" id="PTHR44051:SF2">
    <property type="entry name" value="HYPOTHETICAL GLUTATHIONE S-TRANSFERASE LIKE PROTEIN"/>
    <property type="match status" value="1"/>
</dbReference>
<evidence type="ECO:0000259" key="5">
    <source>
        <dbReference type="PROSITE" id="PS50405"/>
    </source>
</evidence>
<name>G0AG94_COLFT</name>
<dbReference type="PANTHER" id="PTHR44051">
    <property type="entry name" value="GLUTATHIONE S-TRANSFERASE-RELATED"/>
    <property type="match status" value="1"/>
</dbReference>
<keyword evidence="2 6" id="KW-0808">Transferase</keyword>
<evidence type="ECO:0000313" key="6">
    <source>
        <dbReference type="EMBL" id="AEK59985.1"/>
    </source>
</evidence>
<dbReference type="EMBL" id="CP002745">
    <property type="protein sequence ID" value="AEK59985.1"/>
    <property type="molecule type" value="Genomic_DNA"/>
</dbReference>
<dbReference type="Gene3D" id="3.40.30.10">
    <property type="entry name" value="Glutaredoxin"/>
    <property type="match status" value="1"/>
</dbReference>
<dbReference type="SUPFAM" id="SSF47616">
    <property type="entry name" value="GST C-terminal domain-like"/>
    <property type="match status" value="1"/>
</dbReference>
<dbReference type="InterPro" id="IPR010987">
    <property type="entry name" value="Glutathione-S-Trfase_C-like"/>
</dbReference>
<reference evidence="6 7" key="5">
    <citation type="journal article" date="2011" name="ISME J.">
        <title>Dual transcriptional profiling of a bacterial/fungal confrontation: Collimonas fungivorans versus Aspergillus niger.</title>
        <authorList>
            <person name="Mela F."/>
            <person name="Fritsche K."/>
            <person name="de Boer W."/>
            <person name="van Veen J.A."/>
            <person name="de Graaff L.H."/>
            <person name="van den Berg M."/>
            <person name="Leveau J.H."/>
        </authorList>
    </citation>
    <scope>NUCLEOTIDE SEQUENCE [LARGE SCALE GENOMIC DNA]</scope>
    <source>
        <strain evidence="6 7">Ter331</strain>
    </source>
</reference>
<dbReference type="EC" id="2.5.1.18" evidence="6"/>
<dbReference type="AlphaFoldDB" id="G0AG94"/>
<feature type="domain" description="GST C-terminal" evidence="5">
    <location>
        <begin position="131"/>
        <end position="249"/>
    </location>
</feature>
<protein>
    <submittedName>
        <fullName evidence="6">Glutathione transferase</fullName>
        <ecNumber evidence="6">2.5.1.18</ecNumber>
    </submittedName>
</protein>
<dbReference type="InterPro" id="IPR040079">
    <property type="entry name" value="Glutathione_S-Trfase"/>
</dbReference>
<feature type="domain" description="GST N-terminal" evidence="4">
    <location>
        <begin position="45"/>
        <end position="126"/>
    </location>
</feature>
<evidence type="ECO:0000259" key="4">
    <source>
        <dbReference type="PROSITE" id="PS50404"/>
    </source>
</evidence>
<dbReference type="CDD" id="cd03206">
    <property type="entry name" value="GST_C_7"/>
    <property type="match status" value="1"/>
</dbReference>
<reference evidence="6 7" key="4">
    <citation type="journal article" date="2010" name="Environ. Microbiol.">
        <title>The bacterial genus Collimonas: mycophagy, weathering and other adaptive solutions to life in oligotrophic soil environments.</title>
        <authorList>
            <person name="Leveau J.H."/>
            <person name="Uroz S."/>
            <person name="de Boer W."/>
        </authorList>
    </citation>
    <scope>NUCLEOTIDE SEQUENCE [LARGE SCALE GENOMIC DNA]</scope>
    <source>
        <strain evidence="6 7">Ter331</strain>
    </source>
</reference>
<keyword evidence="7" id="KW-1185">Reference proteome</keyword>
<sequence length="249" mass="27285">MTGWVCLCIVPIVRYRISRFTRHRLRCFLSKPFRRSSMPSARPAHPIRLYRAALSGHAHRVQLFLSLLDLPFEMIDIDLRAGEQKKPEFLAKNPFGQVPVIEDGEVTLADSNAILVYLASKYGDVGWLPRDPLGAATVQRFLSLAAGEIFRGPASARLATLFGMPLDHGAACATAKHLFTLLEPHLASRQFLTGTQVTIADVAAYSYIAHAPEGGVTLDDYPHIRAWLGRVEALAGFVAMQATPPALAA</sequence>
<accession>G0AG94</accession>
<dbReference type="InterPro" id="IPR036249">
    <property type="entry name" value="Thioredoxin-like_sf"/>
</dbReference>
<dbReference type="InterPro" id="IPR004045">
    <property type="entry name" value="Glutathione_S-Trfase_N"/>
</dbReference>